<feature type="transmembrane region" description="Helical" evidence="1">
    <location>
        <begin position="610"/>
        <end position="632"/>
    </location>
</feature>
<dbReference type="InterPro" id="IPR036179">
    <property type="entry name" value="Ig-like_dom_sf"/>
</dbReference>
<dbReference type="OMA" id="ECEAIND"/>
<keyword evidence="1" id="KW-1133">Transmembrane helix</keyword>
<dbReference type="SMART" id="SM00408">
    <property type="entry name" value="IGc2"/>
    <property type="match status" value="5"/>
</dbReference>
<feature type="domain" description="Ig-like" evidence="3">
    <location>
        <begin position="514"/>
        <end position="598"/>
    </location>
</feature>
<dbReference type="SMART" id="SM00409">
    <property type="entry name" value="IG"/>
    <property type="match status" value="5"/>
</dbReference>
<dbReference type="PANTHER" id="PTHR46013:SF1">
    <property type="entry name" value="IG-LIKE DOMAIN-CONTAINING PROTEIN"/>
    <property type="match status" value="1"/>
</dbReference>
<dbReference type="KEGG" id="xtr:100488612"/>
<dbReference type="InterPro" id="IPR007110">
    <property type="entry name" value="Ig-like_dom"/>
</dbReference>
<dbReference type="Proteomes" id="UP000008143">
    <property type="component" value="Chromosome 4"/>
</dbReference>
<dbReference type="Gene3D" id="2.60.40.10">
    <property type="entry name" value="Immunoglobulins"/>
    <property type="match status" value="6"/>
</dbReference>
<dbReference type="AlphaFoldDB" id="F7EI49"/>
<evidence type="ECO:0000256" key="1">
    <source>
        <dbReference type="SAM" id="Phobius"/>
    </source>
</evidence>
<evidence type="ECO:0000313" key="5">
    <source>
        <dbReference type="Proteomes" id="UP000008143"/>
    </source>
</evidence>
<reference evidence="4" key="2">
    <citation type="submission" date="2011-06" db="UniProtKB">
        <authorList>
            <consortium name="Ensembl"/>
        </authorList>
    </citation>
    <scope>IDENTIFICATION</scope>
</reference>
<keyword evidence="2" id="KW-0732">Signal</keyword>
<dbReference type="Pfam" id="PF13927">
    <property type="entry name" value="Ig_3"/>
    <property type="match status" value="4"/>
</dbReference>
<dbReference type="Bgee" id="ENSXETG00000013241">
    <property type="expression patterns" value="Expressed in heart and 4 other cell types or tissues"/>
</dbReference>
<feature type="domain" description="Ig-like" evidence="3">
    <location>
        <begin position="399"/>
        <end position="483"/>
    </location>
</feature>
<dbReference type="Pfam" id="PF07679">
    <property type="entry name" value="I-set"/>
    <property type="match status" value="1"/>
</dbReference>
<feature type="domain" description="Ig-like" evidence="3">
    <location>
        <begin position="224"/>
        <end position="305"/>
    </location>
</feature>
<dbReference type="SUPFAM" id="SSF48726">
    <property type="entry name" value="Immunoglobulin"/>
    <property type="match status" value="6"/>
</dbReference>
<proteinExistence type="predicted"/>
<dbReference type="RefSeq" id="XP_002934188.2">
    <property type="nucleotide sequence ID" value="XM_002934142.5"/>
</dbReference>
<feature type="domain" description="Ig-like" evidence="3">
    <location>
        <begin position="27"/>
        <end position="107"/>
    </location>
</feature>
<keyword evidence="1" id="KW-0812">Transmembrane</keyword>
<evidence type="ECO:0000313" key="6">
    <source>
        <dbReference type="RefSeq" id="XP_002934188.2"/>
    </source>
</evidence>
<evidence type="ECO:0000259" key="3">
    <source>
        <dbReference type="PROSITE" id="PS50835"/>
    </source>
</evidence>
<dbReference type="OrthoDB" id="10045578at2759"/>
<reference evidence="6" key="3">
    <citation type="submission" date="2025-04" db="UniProtKB">
        <authorList>
            <consortium name="RefSeq"/>
        </authorList>
    </citation>
    <scope>IDENTIFICATION</scope>
    <source>
        <strain evidence="6">Nigerian</strain>
        <tissue evidence="6">Liver and blood</tissue>
    </source>
</reference>
<dbReference type="HOGENOM" id="CLU_022321_0_0_1"/>
<sequence length="653" mass="71322">METVKLFSVLALFIATSLAEFHMSLEPAQREISLQIGETFQFICEAFDCPNPTFNWANLMDKTLSGSVSTEGSRSILTMQVSHESEGSYRCKVFCNQMKAEKSFTINVYSFPSDPVLHISSLVAGVQSNITCTVPLVYPSEMLSLRLLKDKETVAEYDTSVEIYQDGEFKLRDVSLSYAWIPHIEDEGSVFKCEAEMLFMDEETKPITKDTKVILSIVCPPSTPSITVLPSKSVKAGENITLGCLAESHPQATVWWVKESGNVTNELPSENGYLGLTGVQPQDSGKYTCYVENEAGKSFSSVLITVQVPPKNTRLTITPSELVRQGDRVIIQCMSEAFPAPTLILKRKTERGQVELETTSGEYIITSVTVKHSGTYTCESVNPVGNEVAELHVTVQVPPQNTTVLVKPSKNVTEGDTVTITCETHSTTLPTILLKKVCAGNSTVQQAENGTFTLHNVTRNDTGTYVLSIINEAGNTTEVIEINVQVPPKNTRLTITPSELVREGDHVIPHAVPPQNTTVLVKPSKNVTEGDTVTITCETHSTTHPTILLKKVCAGNSTVQQAENGTFTLHNVTRNDTGTYMVSIINEAGNTTEVIEINVQARYQSPQSSFAIPIIATSLCAVSAAVIGLIVYHMKQARLQGSYSLVKALKSRV</sequence>
<reference evidence="4" key="1">
    <citation type="journal article" date="2010" name="Science">
        <title>The genome of the Western clawed frog Xenopus tropicalis.</title>
        <authorList>
            <person name="Hellsten U."/>
            <person name="Harland R.M."/>
            <person name="Gilchrist M.J."/>
            <person name="Hendrix D."/>
            <person name="Jurka J."/>
            <person name="Kapitonov V."/>
            <person name="Ovcharenko I."/>
            <person name="Putnam N.H."/>
            <person name="Shu S."/>
            <person name="Taher L."/>
            <person name="Blitz I.L."/>
            <person name="Blumberg B."/>
            <person name="Dichmann D.S."/>
            <person name="Dubchak I."/>
            <person name="Amaya E."/>
            <person name="Detter J.C."/>
            <person name="Fletcher R."/>
            <person name="Gerhard D.S."/>
            <person name="Goodstein D."/>
            <person name="Graves T."/>
            <person name="Grigoriev I.V."/>
            <person name="Grimwood J."/>
            <person name="Kawashima T."/>
            <person name="Lindquist E."/>
            <person name="Lucas S.M."/>
            <person name="Mead P.E."/>
            <person name="Mitros T."/>
            <person name="Ogino H."/>
            <person name="Ohta Y."/>
            <person name="Poliakov A.V."/>
            <person name="Pollet N."/>
            <person name="Robert J."/>
            <person name="Salamov A."/>
            <person name="Sater A.K."/>
            <person name="Schmutz J."/>
            <person name="Terry A."/>
            <person name="Vize P.D."/>
            <person name="Warren W.C."/>
            <person name="Wells D."/>
            <person name="Wills A."/>
            <person name="Wilson R.K."/>
            <person name="Zimmerman L.B."/>
            <person name="Zorn A.M."/>
            <person name="Grainger R."/>
            <person name="Grammer T."/>
            <person name="Khokha M.K."/>
            <person name="Richardson P.M."/>
            <person name="Rokhsar D.S."/>
        </authorList>
    </citation>
    <scope>NUCLEOTIDE SEQUENCE [LARGE SCALE GENOMIC DNA]</scope>
    <source>
        <strain evidence="4">Nigerian</strain>
    </source>
</reference>
<gene>
    <name evidence="4 6 7" type="primary">vcam1</name>
</gene>
<keyword evidence="1" id="KW-0472">Membrane</keyword>
<evidence type="ECO:0000313" key="4">
    <source>
        <dbReference type="Ensembl" id="ENSXETP00000028993"/>
    </source>
</evidence>
<dbReference type="eggNOG" id="ENOG502QSKQ">
    <property type="taxonomic scope" value="Eukaryota"/>
</dbReference>
<accession>F7EI49</accession>
<dbReference type="GeneTree" id="ENSGT00940000170281"/>
<dbReference type="PANTHER" id="PTHR46013">
    <property type="entry name" value="VASCULAR CELL ADHESION MOLECULE 1"/>
    <property type="match status" value="1"/>
</dbReference>
<feature type="domain" description="Ig-like" evidence="3">
    <location>
        <begin position="310"/>
        <end position="396"/>
    </location>
</feature>
<dbReference type="InterPro" id="IPR013098">
    <property type="entry name" value="Ig_I-set"/>
</dbReference>
<organism evidence="4">
    <name type="scientific">Xenopus tropicalis</name>
    <name type="common">Western clawed frog</name>
    <name type="synonym">Silurana tropicalis</name>
    <dbReference type="NCBI Taxonomy" id="8364"/>
    <lineage>
        <taxon>Eukaryota</taxon>
        <taxon>Metazoa</taxon>
        <taxon>Chordata</taxon>
        <taxon>Craniata</taxon>
        <taxon>Vertebrata</taxon>
        <taxon>Euteleostomi</taxon>
        <taxon>Amphibia</taxon>
        <taxon>Batrachia</taxon>
        <taxon>Anura</taxon>
        <taxon>Pipoidea</taxon>
        <taxon>Pipidae</taxon>
        <taxon>Xenopodinae</taxon>
        <taxon>Xenopus</taxon>
        <taxon>Silurana</taxon>
    </lineage>
</organism>
<dbReference type="GeneID" id="100488612"/>
<feature type="signal peptide" evidence="2">
    <location>
        <begin position="1"/>
        <end position="19"/>
    </location>
</feature>
<dbReference type="InterPro" id="IPR003599">
    <property type="entry name" value="Ig_sub"/>
</dbReference>
<dbReference type="CTD" id="7412"/>
<name>F7EI49_XENTR</name>
<dbReference type="AGR" id="Xenbase:XB-GENE-492444"/>
<keyword evidence="5" id="KW-1185">Reference proteome</keyword>
<dbReference type="Xenbase" id="XB-GENE-492444">
    <property type="gene designation" value="vcam1"/>
</dbReference>
<evidence type="ECO:0000256" key="2">
    <source>
        <dbReference type="SAM" id="SignalP"/>
    </source>
</evidence>
<dbReference type="InterPro" id="IPR003598">
    <property type="entry name" value="Ig_sub2"/>
</dbReference>
<dbReference type="Ensembl" id="ENSXETT00000028993">
    <property type="protein sequence ID" value="ENSXETP00000028993"/>
    <property type="gene ID" value="ENSXETG00000013241"/>
</dbReference>
<feature type="chain" id="PRO_5044731612" evidence="2">
    <location>
        <begin position="20"/>
        <end position="653"/>
    </location>
</feature>
<dbReference type="InterPro" id="IPR013783">
    <property type="entry name" value="Ig-like_fold"/>
</dbReference>
<protein>
    <submittedName>
        <fullName evidence="4">Vascular cell adhesion molecule 1</fullName>
    </submittedName>
    <submittedName>
        <fullName evidence="6">Vascular cell adhesion protein 1</fullName>
    </submittedName>
</protein>
<dbReference type="PROSITE" id="PS50835">
    <property type="entry name" value="IG_LIKE"/>
    <property type="match status" value="5"/>
</dbReference>
<evidence type="ECO:0000313" key="7">
    <source>
        <dbReference type="Xenbase" id="XB-GENE-492444"/>
    </source>
</evidence>